<keyword evidence="3" id="KW-1185">Reference proteome</keyword>
<dbReference type="PROSITE" id="PS51257">
    <property type="entry name" value="PROKAR_LIPOPROTEIN"/>
    <property type="match status" value="1"/>
</dbReference>
<name>A0A1G9NS64_9SPHI</name>
<dbReference type="Proteomes" id="UP000183200">
    <property type="component" value="Unassembled WGS sequence"/>
</dbReference>
<dbReference type="AlphaFoldDB" id="A0A1G9NS64"/>
<accession>A0A1G9NS64</accession>
<proteinExistence type="predicted"/>
<feature type="chain" id="PRO_5010332465" description="DUF4998 domain-containing protein" evidence="1">
    <location>
        <begin position="21"/>
        <end position="223"/>
    </location>
</feature>
<sequence length="223" mass="24443">MKYIIILLLAVTLVACSKMGDPIAEYVKNGELIYATRVDSLKVIGGKERIRLTWILPPNKTAVKTIIHWNAGKNTKEFILPASATGVYEGLLDPMAEGSYLFNVFTEDRIGNKSVGLTIAGSAYGNNYQNSILNRNIVSTSVNPDSVLINWGSAERGNVATALTYTDVDGIDRRLLIKSTEQKSVVKRVKKGSSIAFQGLYLPEALSTDTFRVAKKDFLLVNP</sequence>
<protein>
    <recommendedName>
        <fullName evidence="4">DUF4998 domain-containing protein</fullName>
    </recommendedName>
</protein>
<dbReference type="RefSeq" id="WP_074605295.1">
    <property type="nucleotide sequence ID" value="NZ_FNGY01000002.1"/>
</dbReference>
<keyword evidence="1" id="KW-0732">Signal</keyword>
<gene>
    <name evidence="2" type="ORF">SAMN05421820_102422</name>
</gene>
<reference evidence="3" key="1">
    <citation type="submission" date="2016-10" db="EMBL/GenBank/DDBJ databases">
        <authorList>
            <person name="Varghese N."/>
            <person name="Submissions S."/>
        </authorList>
    </citation>
    <scope>NUCLEOTIDE SEQUENCE [LARGE SCALE GENOMIC DNA]</scope>
    <source>
        <strain evidence="3">DSM 19110</strain>
    </source>
</reference>
<evidence type="ECO:0000313" key="3">
    <source>
        <dbReference type="Proteomes" id="UP000183200"/>
    </source>
</evidence>
<dbReference type="EMBL" id="FNGY01000002">
    <property type="protein sequence ID" value="SDL89181.1"/>
    <property type="molecule type" value="Genomic_DNA"/>
</dbReference>
<evidence type="ECO:0000313" key="2">
    <source>
        <dbReference type="EMBL" id="SDL89181.1"/>
    </source>
</evidence>
<evidence type="ECO:0008006" key="4">
    <source>
        <dbReference type="Google" id="ProtNLM"/>
    </source>
</evidence>
<feature type="signal peptide" evidence="1">
    <location>
        <begin position="1"/>
        <end position="20"/>
    </location>
</feature>
<dbReference type="Pfam" id="PF16389">
    <property type="entry name" value="DUF4998"/>
    <property type="match status" value="1"/>
</dbReference>
<evidence type="ECO:0000256" key="1">
    <source>
        <dbReference type="SAM" id="SignalP"/>
    </source>
</evidence>
<dbReference type="OrthoDB" id="1043438at2"/>
<organism evidence="2 3">
    <name type="scientific">Pedobacter steynii</name>
    <dbReference type="NCBI Taxonomy" id="430522"/>
    <lineage>
        <taxon>Bacteria</taxon>
        <taxon>Pseudomonadati</taxon>
        <taxon>Bacteroidota</taxon>
        <taxon>Sphingobacteriia</taxon>
        <taxon>Sphingobacteriales</taxon>
        <taxon>Sphingobacteriaceae</taxon>
        <taxon>Pedobacter</taxon>
    </lineage>
</organism>